<name>A0A6G1HTI3_9PEZI</name>
<organism evidence="8 9">
    <name type="scientific">Trichodelitschia bisporula</name>
    <dbReference type="NCBI Taxonomy" id="703511"/>
    <lineage>
        <taxon>Eukaryota</taxon>
        <taxon>Fungi</taxon>
        <taxon>Dikarya</taxon>
        <taxon>Ascomycota</taxon>
        <taxon>Pezizomycotina</taxon>
        <taxon>Dothideomycetes</taxon>
        <taxon>Dothideomycetes incertae sedis</taxon>
        <taxon>Phaeotrichales</taxon>
        <taxon>Phaeotrichaceae</taxon>
        <taxon>Trichodelitschia</taxon>
    </lineage>
</organism>
<dbReference type="GO" id="GO:0016491">
    <property type="term" value="F:oxidoreductase activity"/>
    <property type="evidence" value="ECO:0007669"/>
    <property type="project" value="UniProtKB-KW"/>
</dbReference>
<keyword evidence="9" id="KW-1185">Reference proteome</keyword>
<dbReference type="SUPFAM" id="SSF56176">
    <property type="entry name" value="FAD-binding/transporter-associated domain-like"/>
    <property type="match status" value="1"/>
</dbReference>
<keyword evidence="4" id="KW-0274">FAD</keyword>
<dbReference type="Pfam" id="PF08031">
    <property type="entry name" value="BBE"/>
    <property type="match status" value="1"/>
</dbReference>
<evidence type="ECO:0000313" key="9">
    <source>
        <dbReference type="Proteomes" id="UP000799640"/>
    </source>
</evidence>
<evidence type="ECO:0000256" key="5">
    <source>
        <dbReference type="ARBA" id="ARBA00023002"/>
    </source>
</evidence>
<dbReference type="AlphaFoldDB" id="A0A6G1HTI3"/>
<comment type="cofactor">
    <cofactor evidence="1">
        <name>FAD</name>
        <dbReference type="ChEBI" id="CHEBI:57692"/>
    </cofactor>
</comment>
<evidence type="ECO:0000256" key="6">
    <source>
        <dbReference type="SAM" id="SignalP"/>
    </source>
</evidence>
<feature type="chain" id="PRO_5026333968" evidence="6">
    <location>
        <begin position="19"/>
        <end position="577"/>
    </location>
</feature>
<keyword evidence="5" id="KW-0560">Oxidoreductase</keyword>
<dbReference type="InterPro" id="IPR016169">
    <property type="entry name" value="FAD-bd_PCMH_sub2"/>
</dbReference>
<dbReference type="InterPro" id="IPR012951">
    <property type="entry name" value="BBE"/>
</dbReference>
<gene>
    <name evidence="8" type="ORF">EJ06DRAFT_48795</name>
</gene>
<accession>A0A6G1HTI3</accession>
<evidence type="ECO:0000256" key="2">
    <source>
        <dbReference type="ARBA" id="ARBA00005466"/>
    </source>
</evidence>
<dbReference type="InterPro" id="IPR006094">
    <property type="entry name" value="Oxid_FAD_bind_N"/>
</dbReference>
<dbReference type="InterPro" id="IPR016166">
    <property type="entry name" value="FAD-bd_PCMH"/>
</dbReference>
<dbReference type="GO" id="GO:0071949">
    <property type="term" value="F:FAD binding"/>
    <property type="evidence" value="ECO:0007669"/>
    <property type="project" value="InterPro"/>
</dbReference>
<dbReference type="EMBL" id="ML996697">
    <property type="protein sequence ID" value="KAF2399368.1"/>
    <property type="molecule type" value="Genomic_DNA"/>
</dbReference>
<dbReference type="OrthoDB" id="415825at2759"/>
<dbReference type="Pfam" id="PF01565">
    <property type="entry name" value="FAD_binding_4"/>
    <property type="match status" value="1"/>
</dbReference>
<dbReference type="PROSITE" id="PS51387">
    <property type="entry name" value="FAD_PCMH"/>
    <property type="match status" value="1"/>
</dbReference>
<dbReference type="InterPro" id="IPR050416">
    <property type="entry name" value="FAD-linked_Oxidoreductase"/>
</dbReference>
<protein>
    <submittedName>
        <fullName evidence="8">FAD-binding domain-containing protein</fullName>
    </submittedName>
</protein>
<comment type="similarity">
    <text evidence="2">Belongs to the oxygen-dependent FAD-linked oxidoreductase family.</text>
</comment>
<keyword evidence="3" id="KW-0285">Flavoprotein</keyword>
<dbReference type="Gene3D" id="3.30.465.10">
    <property type="match status" value="2"/>
</dbReference>
<sequence length="577" mass="62361">MMCAPLLAILLLAHLAGAAGTLAKNYAGQPGYPTPDAWTALNSTLGGRLIHYVPAGHVCYGAAYNRPACLNYLFQWRNASWTGDDPGMTGAPFWAGNPCPPIGLMDPVGPEGGCTLGRYPEYVVRVKGKADVSAALRFAAKWNVRVVVKNTGHDFLGRNLGVGALSIWTRHLKGLQWFDAWKPSVGNYSVGANQTAIRIGAGMTWNEVNDIVVKRGYIVVSGAEGTVGAAGGWMGGGGHGPYSNQYGFGVENVLELDVVLPTGEPVIVNKVSYPDLFRALRGGGSSTYGIVTAVTYKIYPKPPSSLIMINALADPRDRTPFFKAMAYFFAKTPEMNDFGLSGYPWLTWTNYAGTLQAPGKTDAELKAFIDPIIARMQSYGCFVSAVPVNSSVLDLVPGGVANGLSGVAQVFFAYSMGSRLLARSALNEGNMPAIEKMLRTTLTDKTYLMPYPNIPGAAHANRSWDDIGLNPAWKKASTHVLVMANDDTFQNLPRLNRDMVDKYIPALDALSENHGAYINEASKYEKDWKTTFYGGGAHYESLLTVKRKYDPKNVLWCHPCVGGDVFVEGDGGRLYLP</sequence>
<proteinExistence type="inferred from homology"/>
<feature type="domain" description="FAD-binding PCMH-type" evidence="7">
    <location>
        <begin position="116"/>
        <end position="301"/>
    </location>
</feature>
<dbReference type="PANTHER" id="PTHR42973">
    <property type="entry name" value="BINDING OXIDOREDUCTASE, PUTATIVE (AFU_ORTHOLOGUE AFUA_1G17690)-RELATED"/>
    <property type="match status" value="1"/>
</dbReference>
<dbReference type="InterPro" id="IPR036318">
    <property type="entry name" value="FAD-bd_PCMH-like_sf"/>
</dbReference>
<evidence type="ECO:0000313" key="8">
    <source>
        <dbReference type="EMBL" id="KAF2399368.1"/>
    </source>
</evidence>
<evidence type="ECO:0000256" key="3">
    <source>
        <dbReference type="ARBA" id="ARBA00022630"/>
    </source>
</evidence>
<keyword evidence="6" id="KW-0732">Signal</keyword>
<feature type="signal peptide" evidence="6">
    <location>
        <begin position="1"/>
        <end position="18"/>
    </location>
</feature>
<evidence type="ECO:0000256" key="4">
    <source>
        <dbReference type="ARBA" id="ARBA00022827"/>
    </source>
</evidence>
<evidence type="ECO:0000256" key="1">
    <source>
        <dbReference type="ARBA" id="ARBA00001974"/>
    </source>
</evidence>
<dbReference type="PANTHER" id="PTHR42973:SF39">
    <property type="entry name" value="FAD-BINDING PCMH-TYPE DOMAIN-CONTAINING PROTEIN"/>
    <property type="match status" value="1"/>
</dbReference>
<reference evidence="8" key="1">
    <citation type="journal article" date="2020" name="Stud. Mycol.">
        <title>101 Dothideomycetes genomes: a test case for predicting lifestyles and emergence of pathogens.</title>
        <authorList>
            <person name="Haridas S."/>
            <person name="Albert R."/>
            <person name="Binder M."/>
            <person name="Bloem J."/>
            <person name="Labutti K."/>
            <person name="Salamov A."/>
            <person name="Andreopoulos B."/>
            <person name="Baker S."/>
            <person name="Barry K."/>
            <person name="Bills G."/>
            <person name="Bluhm B."/>
            <person name="Cannon C."/>
            <person name="Castanera R."/>
            <person name="Culley D."/>
            <person name="Daum C."/>
            <person name="Ezra D."/>
            <person name="Gonzalez J."/>
            <person name="Henrissat B."/>
            <person name="Kuo A."/>
            <person name="Liang C."/>
            <person name="Lipzen A."/>
            <person name="Lutzoni F."/>
            <person name="Magnuson J."/>
            <person name="Mondo S."/>
            <person name="Nolan M."/>
            <person name="Ohm R."/>
            <person name="Pangilinan J."/>
            <person name="Park H.-J."/>
            <person name="Ramirez L."/>
            <person name="Alfaro M."/>
            <person name="Sun H."/>
            <person name="Tritt A."/>
            <person name="Yoshinaga Y."/>
            <person name="Zwiers L.-H."/>
            <person name="Turgeon B."/>
            <person name="Goodwin S."/>
            <person name="Spatafora J."/>
            <person name="Crous P."/>
            <person name="Grigoriev I."/>
        </authorList>
    </citation>
    <scope>NUCLEOTIDE SEQUENCE</scope>
    <source>
        <strain evidence="8">CBS 262.69</strain>
    </source>
</reference>
<dbReference type="Proteomes" id="UP000799640">
    <property type="component" value="Unassembled WGS sequence"/>
</dbReference>
<evidence type="ECO:0000259" key="7">
    <source>
        <dbReference type="PROSITE" id="PS51387"/>
    </source>
</evidence>